<dbReference type="EMBL" id="NBAX01000005">
    <property type="protein sequence ID" value="PNP94693.1"/>
    <property type="molecule type" value="Genomic_DNA"/>
</dbReference>
<keyword evidence="1" id="KW-0472">Membrane</keyword>
<sequence length="125" mass="14825">MYKIIASLYRYNKKGPKKSIPYFATLSNILVLFIFIYFLIIALLDTKSIFDIWHADSKGEMYLIGAFLVVPLYSLAWFLFPERKMKEHEALLTKKEYRLGLFFYVFLVIFLMVLLFIVAKQRNCS</sequence>
<dbReference type="Proteomes" id="UP000236634">
    <property type="component" value="Unassembled WGS sequence"/>
</dbReference>
<organism evidence="2 3">
    <name type="scientific">Hoylesella timonensis</name>
    <dbReference type="NCBI Taxonomy" id="386414"/>
    <lineage>
        <taxon>Bacteria</taxon>
        <taxon>Pseudomonadati</taxon>
        <taxon>Bacteroidota</taxon>
        <taxon>Bacteroidia</taxon>
        <taxon>Bacteroidales</taxon>
        <taxon>Prevotellaceae</taxon>
        <taxon>Hoylesella</taxon>
    </lineage>
</organism>
<reference evidence="2 3" key="1">
    <citation type="submission" date="2017-03" db="EMBL/GenBank/DDBJ databases">
        <authorList>
            <person name="Afonso C.L."/>
            <person name="Miller P.J."/>
            <person name="Scott M.A."/>
            <person name="Spackman E."/>
            <person name="Goraichik I."/>
            <person name="Dimitrov K.M."/>
            <person name="Suarez D.L."/>
            <person name="Swayne D.E."/>
        </authorList>
    </citation>
    <scope>NUCLEOTIDE SEQUENCE [LARGE SCALE GENOMIC DNA]</scope>
    <source>
        <strain evidence="2 3">DNF00076</strain>
    </source>
</reference>
<name>A0A2K0XJH1_9BACT</name>
<dbReference type="AlphaFoldDB" id="A0A2K0XJH1"/>
<accession>A0A2K0XJH1</accession>
<evidence type="ECO:0000313" key="2">
    <source>
        <dbReference type="EMBL" id="PNP94693.1"/>
    </source>
</evidence>
<feature type="transmembrane region" description="Helical" evidence="1">
    <location>
        <begin position="61"/>
        <end position="80"/>
    </location>
</feature>
<feature type="transmembrane region" description="Helical" evidence="1">
    <location>
        <begin position="101"/>
        <end position="119"/>
    </location>
</feature>
<keyword evidence="1" id="KW-0812">Transmembrane</keyword>
<protein>
    <submittedName>
        <fullName evidence="2">Uncharacterized protein</fullName>
    </submittedName>
</protein>
<proteinExistence type="predicted"/>
<comment type="caution">
    <text evidence="2">The sequence shown here is derived from an EMBL/GenBank/DDBJ whole genome shotgun (WGS) entry which is preliminary data.</text>
</comment>
<evidence type="ECO:0000313" key="3">
    <source>
        <dbReference type="Proteomes" id="UP000236634"/>
    </source>
</evidence>
<evidence type="ECO:0000256" key="1">
    <source>
        <dbReference type="SAM" id="Phobius"/>
    </source>
</evidence>
<keyword evidence="1" id="KW-1133">Transmembrane helix</keyword>
<feature type="transmembrane region" description="Helical" evidence="1">
    <location>
        <begin position="20"/>
        <end position="41"/>
    </location>
</feature>
<gene>
    <name evidence="2" type="ORF">BFS16_07380</name>
</gene>